<reference evidence="1" key="2">
    <citation type="journal article" date="2020" name="Nat. Commun.">
        <title>Large-scale genome sequencing of mycorrhizal fungi provides insights into the early evolution of symbiotic traits.</title>
        <authorList>
            <person name="Miyauchi S."/>
            <person name="Kiss E."/>
            <person name="Kuo A."/>
            <person name="Drula E."/>
            <person name="Kohler A."/>
            <person name="Sanchez-Garcia M."/>
            <person name="Morin E."/>
            <person name="Andreopoulos B."/>
            <person name="Barry K.W."/>
            <person name="Bonito G."/>
            <person name="Buee M."/>
            <person name="Carver A."/>
            <person name="Chen C."/>
            <person name="Cichocki N."/>
            <person name="Clum A."/>
            <person name="Culley D."/>
            <person name="Crous P.W."/>
            <person name="Fauchery L."/>
            <person name="Girlanda M."/>
            <person name="Hayes R.D."/>
            <person name="Keri Z."/>
            <person name="LaButti K."/>
            <person name="Lipzen A."/>
            <person name="Lombard V."/>
            <person name="Magnuson J."/>
            <person name="Maillard F."/>
            <person name="Murat C."/>
            <person name="Nolan M."/>
            <person name="Ohm R.A."/>
            <person name="Pangilinan J."/>
            <person name="Pereira M.F."/>
            <person name="Perotto S."/>
            <person name="Peter M."/>
            <person name="Pfister S."/>
            <person name="Riley R."/>
            <person name="Sitrit Y."/>
            <person name="Stielow J.B."/>
            <person name="Szollosi G."/>
            <person name="Zifcakova L."/>
            <person name="Stursova M."/>
            <person name="Spatafora J.W."/>
            <person name="Tedersoo L."/>
            <person name="Vaario L.M."/>
            <person name="Yamada A."/>
            <person name="Yan M."/>
            <person name="Wang P."/>
            <person name="Xu J."/>
            <person name="Bruns T."/>
            <person name="Baldrian P."/>
            <person name="Vilgalys R."/>
            <person name="Dunand C."/>
            <person name="Henrissat B."/>
            <person name="Grigoriev I.V."/>
            <person name="Hibbett D."/>
            <person name="Nagy L.G."/>
            <person name="Martin F.M."/>
        </authorList>
    </citation>
    <scope>NUCLEOTIDE SEQUENCE</scope>
    <source>
        <strain evidence="1">P2</strain>
    </source>
</reference>
<organism evidence="1 2">
    <name type="scientific">Thelephora ganbajun</name>
    <name type="common">Ganba fungus</name>
    <dbReference type="NCBI Taxonomy" id="370292"/>
    <lineage>
        <taxon>Eukaryota</taxon>
        <taxon>Fungi</taxon>
        <taxon>Dikarya</taxon>
        <taxon>Basidiomycota</taxon>
        <taxon>Agaricomycotina</taxon>
        <taxon>Agaricomycetes</taxon>
        <taxon>Thelephorales</taxon>
        <taxon>Thelephoraceae</taxon>
        <taxon>Thelephora</taxon>
    </lineage>
</organism>
<accession>A0ACB6YYN8</accession>
<evidence type="ECO:0000313" key="2">
    <source>
        <dbReference type="Proteomes" id="UP000886501"/>
    </source>
</evidence>
<proteinExistence type="predicted"/>
<reference evidence="1" key="1">
    <citation type="submission" date="2019-10" db="EMBL/GenBank/DDBJ databases">
        <authorList>
            <consortium name="DOE Joint Genome Institute"/>
            <person name="Kuo A."/>
            <person name="Miyauchi S."/>
            <person name="Kiss E."/>
            <person name="Drula E."/>
            <person name="Kohler A."/>
            <person name="Sanchez-Garcia M."/>
            <person name="Andreopoulos B."/>
            <person name="Barry K.W."/>
            <person name="Bonito G."/>
            <person name="Buee M."/>
            <person name="Carver A."/>
            <person name="Chen C."/>
            <person name="Cichocki N."/>
            <person name="Clum A."/>
            <person name="Culley D."/>
            <person name="Crous P.W."/>
            <person name="Fauchery L."/>
            <person name="Girlanda M."/>
            <person name="Hayes R."/>
            <person name="Keri Z."/>
            <person name="Labutti K."/>
            <person name="Lipzen A."/>
            <person name="Lombard V."/>
            <person name="Magnuson J."/>
            <person name="Maillard F."/>
            <person name="Morin E."/>
            <person name="Murat C."/>
            <person name="Nolan M."/>
            <person name="Ohm R."/>
            <person name="Pangilinan J."/>
            <person name="Pereira M."/>
            <person name="Perotto S."/>
            <person name="Peter M."/>
            <person name="Riley R."/>
            <person name="Sitrit Y."/>
            <person name="Stielow B."/>
            <person name="Szollosi G."/>
            <person name="Zifcakova L."/>
            <person name="Stursova M."/>
            <person name="Spatafora J.W."/>
            <person name="Tedersoo L."/>
            <person name="Vaario L.-M."/>
            <person name="Yamada A."/>
            <person name="Yan M."/>
            <person name="Wang P."/>
            <person name="Xu J."/>
            <person name="Bruns T."/>
            <person name="Baldrian P."/>
            <person name="Vilgalys R."/>
            <person name="Henrissat B."/>
            <person name="Grigoriev I.V."/>
            <person name="Hibbett D."/>
            <person name="Nagy L.G."/>
            <person name="Martin F.M."/>
        </authorList>
    </citation>
    <scope>NUCLEOTIDE SEQUENCE</scope>
    <source>
        <strain evidence="1">P2</strain>
    </source>
</reference>
<evidence type="ECO:0000313" key="1">
    <source>
        <dbReference type="EMBL" id="KAF9641986.1"/>
    </source>
</evidence>
<sequence>LPATQTPGAISDIVQAINANTHGTFSDRSARRFPLEGHVIRKIQVAQEFKAAPAWTASGDGTTHKGVNAVSHFATFPPIPSAGEAEGEASCVPRRRFLGTTREVNHKTSTQLENWIRLLVDITSVYNESPSGSKDPMKATEIGHKATGYLADHAADQMKLSKGLCAYKQSCDCQYRGEEAMKSKSEGEIQKVVDEKFGYILAEVGNWEGWETRSRAEQEKLLKRLIDEVHIHFGNLAFAELPEQLQRIASLWHWSGCCMHKDLNAFKGGAARLSMFWKELGLEGPVPLLSRGKEEREELMLMDPTDCELSRASGGAAKLADLIGALVRNKVETKGYPDEFRTFSMDRLAYEISFPDTSNTRYQCYGDAATEIIQCPDFYIDFLDQHGKKKKRAAGLNHMEKNILKGLQDPPTRTELAVFSLYSEAISKPYAITVRGSYNKSKNALDLGPIHSQIIIHLDALIQNPDLLVSDDASHETGALYGTLWDQAILDHIHSTRDQLPHLQRALVAFLQGSRAKWVTFTKEFEKGSAISNSTAKERLLSFRPPTNDHSEGAGAMWKLWSRRAPSMTTHQKNARLFVQLNSPDTETFSRDLPEPDRAFARGKAREMDAAKLPAKEREAQARADREAVDEEQREAERLRIHREAKEAEEFRMIEGFQLILHLEMFRALRDDEPSNDFLRCQLVWHRCMGNDKTLPSGTFSSMNKASMKKLVVEALTRRVQGEVEDVIMADCHRAFLVPLFSGSIYPFSLQTDH</sequence>
<comment type="caution">
    <text evidence="1">The sequence shown here is derived from an EMBL/GenBank/DDBJ whole genome shotgun (WGS) entry which is preliminary data.</text>
</comment>
<protein>
    <submittedName>
        <fullName evidence="1">Uncharacterized protein</fullName>
    </submittedName>
</protein>
<dbReference type="Proteomes" id="UP000886501">
    <property type="component" value="Unassembled WGS sequence"/>
</dbReference>
<keyword evidence="2" id="KW-1185">Reference proteome</keyword>
<gene>
    <name evidence="1" type="ORF">BDM02DRAFT_3106196</name>
</gene>
<name>A0ACB6YYN8_THEGA</name>
<feature type="non-terminal residue" evidence="1">
    <location>
        <position position="1"/>
    </location>
</feature>
<dbReference type="EMBL" id="MU118812">
    <property type="protein sequence ID" value="KAF9641986.1"/>
    <property type="molecule type" value="Genomic_DNA"/>
</dbReference>